<evidence type="ECO:0000313" key="1">
    <source>
        <dbReference type="EMBL" id="MCM2374348.1"/>
    </source>
</evidence>
<protein>
    <submittedName>
        <fullName evidence="1">Uncharacterized protein</fullName>
    </submittedName>
</protein>
<keyword evidence="2" id="KW-1185">Reference proteome</keyword>
<proteinExistence type="predicted"/>
<comment type="caution">
    <text evidence="1">The sequence shown here is derived from an EMBL/GenBank/DDBJ whole genome shotgun (WGS) entry which is preliminary data.</text>
</comment>
<accession>A0ABT0UD95</accession>
<evidence type="ECO:0000313" key="2">
    <source>
        <dbReference type="Proteomes" id="UP001202961"/>
    </source>
</evidence>
<dbReference type="Proteomes" id="UP001202961">
    <property type="component" value="Unassembled WGS sequence"/>
</dbReference>
<dbReference type="EMBL" id="JAMQBK010000083">
    <property type="protein sequence ID" value="MCM2374348.1"/>
    <property type="molecule type" value="Genomic_DNA"/>
</dbReference>
<organism evidence="1 2">
    <name type="scientific">Aporhodopirellula aestuarii</name>
    <dbReference type="NCBI Taxonomy" id="2950107"/>
    <lineage>
        <taxon>Bacteria</taxon>
        <taxon>Pseudomonadati</taxon>
        <taxon>Planctomycetota</taxon>
        <taxon>Planctomycetia</taxon>
        <taxon>Pirellulales</taxon>
        <taxon>Pirellulaceae</taxon>
        <taxon>Aporhodopirellula</taxon>
    </lineage>
</organism>
<sequence length="45" mass="4814">MTDAGAVAGDSFVRKRVFCVDALRLSNRLGMGVLTSRQSDAVADR</sequence>
<reference evidence="1 2" key="1">
    <citation type="journal article" date="2022" name="Syst. Appl. Microbiol.">
        <title>Rhodopirellula aestuarii sp. nov., a novel member of the genus Rhodopirellula isolated from brackish sediments collected in the Tagus River estuary, Portugal.</title>
        <authorList>
            <person name="Vitorino I.R."/>
            <person name="Klimek D."/>
            <person name="Calusinska M."/>
            <person name="Lobo-da-Cunha A."/>
            <person name="Vasconcelos V."/>
            <person name="Lage O.M."/>
        </authorList>
    </citation>
    <scope>NUCLEOTIDE SEQUENCE [LARGE SCALE GENOMIC DNA]</scope>
    <source>
        <strain evidence="1 2">ICT_H3.1</strain>
    </source>
</reference>
<dbReference type="RefSeq" id="WP_250932234.1">
    <property type="nucleotide sequence ID" value="NZ_JAMQBK010000083.1"/>
</dbReference>
<gene>
    <name evidence="1" type="ORF">NB063_27330</name>
</gene>
<name>A0ABT0UD95_9BACT</name>